<dbReference type="EMBL" id="NNAY01000546">
    <property type="protein sequence ID" value="OXU27758.1"/>
    <property type="molecule type" value="Genomic_DNA"/>
</dbReference>
<name>A0A232FBD6_9HYME</name>
<organism evidence="2 3">
    <name type="scientific">Trichomalopsis sarcophagae</name>
    <dbReference type="NCBI Taxonomy" id="543379"/>
    <lineage>
        <taxon>Eukaryota</taxon>
        <taxon>Metazoa</taxon>
        <taxon>Ecdysozoa</taxon>
        <taxon>Arthropoda</taxon>
        <taxon>Hexapoda</taxon>
        <taxon>Insecta</taxon>
        <taxon>Pterygota</taxon>
        <taxon>Neoptera</taxon>
        <taxon>Endopterygota</taxon>
        <taxon>Hymenoptera</taxon>
        <taxon>Apocrita</taxon>
        <taxon>Proctotrupomorpha</taxon>
        <taxon>Chalcidoidea</taxon>
        <taxon>Pteromalidae</taxon>
        <taxon>Pteromalinae</taxon>
        <taxon>Trichomalopsis</taxon>
    </lineage>
</organism>
<evidence type="ECO:0000259" key="1">
    <source>
        <dbReference type="Pfam" id="PF18701"/>
    </source>
</evidence>
<reference evidence="2 3" key="1">
    <citation type="journal article" date="2017" name="Curr. Biol.">
        <title>The Evolution of Venom by Co-option of Single-Copy Genes.</title>
        <authorList>
            <person name="Martinson E.O."/>
            <person name="Mrinalini"/>
            <person name="Kelkar Y.D."/>
            <person name="Chang C.H."/>
            <person name="Werren J.H."/>
        </authorList>
    </citation>
    <scope>NUCLEOTIDE SEQUENCE [LARGE SCALE GENOMIC DNA]</scope>
    <source>
        <strain evidence="2 3">Alberta</strain>
        <tissue evidence="2">Whole body</tissue>
    </source>
</reference>
<comment type="caution">
    <text evidence="2">The sequence shown here is derived from an EMBL/GenBank/DDBJ whole genome shotgun (WGS) entry which is preliminary data.</text>
</comment>
<gene>
    <name evidence="2" type="ORF">TSAR_002478</name>
</gene>
<dbReference type="AlphaFoldDB" id="A0A232FBD6"/>
<proteinExistence type="predicted"/>
<accession>A0A232FBD6</accession>
<sequence>MGPLPAVRSRPARPFSCTELDYIVPFSIKASGGRGQKAFKGYVAIFIGMVVLTLVNLAQNLSSRSTNPVQFNPDRAKWLRPNCALKPGDLVLFKDELTPLSKWTLHPRVDGLSRVAAIRIAASEYKYPINKLILLHVNT</sequence>
<feature type="domain" description="DUF5641" evidence="1">
    <location>
        <begin position="74"/>
        <end position="135"/>
    </location>
</feature>
<keyword evidence="3" id="KW-1185">Reference proteome</keyword>
<protein>
    <recommendedName>
        <fullName evidence="1">DUF5641 domain-containing protein</fullName>
    </recommendedName>
</protein>
<dbReference type="Proteomes" id="UP000215335">
    <property type="component" value="Unassembled WGS sequence"/>
</dbReference>
<dbReference type="Pfam" id="PF18701">
    <property type="entry name" value="DUF5641"/>
    <property type="match status" value="1"/>
</dbReference>
<evidence type="ECO:0000313" key="3">
    <source>
        <dbReference type="Proteomes" id="UP000215335"/>
    </source>
</evidence>
<dbReference type="InterPro" id="IPR040676">
    <property type="entry name" value="DUF5641"/>
</dbReference>
<dbReference type="OrthoDB" id="6615390at2759"/>
<evidence type="ECO:0000313" key="2">
    <source>
        <dbReference type="EMBL" id="OXU27758.1"/>
    </source>
</evidence>